<evidence type="ECO:0000256" key="1">
    <source>
        <dbReference type="ARBA" id="ARBA00022679"/>
    </source>
</evidence>
<gene>
    <name evidence="2" type="ORF">DTL42_18250</name>
</gene>
<dbReference type="AlphaFoldDB" id="A0A368KMP6"/>
<name>A0A368KMP6_9BACT</name>
<evidence type="ECO:0008006" key="4">
    <source>
        <dbReference type="Google" id="ProtNLM"/>
    </source>
</evidence>
<dbReference type="PANTHER" id="PTHR32385">
    <property type="entry name" value="MANNOSYL PHOSPHORYLINOSITOL CERAMIDE SYNTHASE"/>
    <property type="match status" value="1"/>
</dbReference>
<dbReference type="Pfam" id="PF04488">
    <property type="entry name" value="Gly_transf_sug"/>
    <property type="match status" value="1"/>
</dbReference>
<dbReference type="InterPro" id="IPR051706">
    <property type="entry name" value="Glycosyltransferase_domain"/>
</dbReference>
<dbReference type="Gene3D" id="3.90.550.20">
    <property type="match status" value="1"/>
</dbReference>
<dbReference type="OrthoDB" id="277808at2"/>
<dbReference type="GO" id="GO:0051999">
    <property type="term" value="P:mannosyl-inositol phosphorylceramide biosynthetic process"/>
    <property type="evidence" value="ECO:0007669"/>
    <property type="project" value="TreeGrafter"/>
</dbReference>
<dbReference type="RefSeq" id="WP_114370634.1">
    <property type="nucleotide sequence ID" value="NZ_QPEX01000037.1"/>
</dbReference>
<dbReference type="Proteomes" id="UP000253562">
    <property type="component" value="Unassembled WGS sequence"/>
</dbReference>
<dbReference type="EMBL" id="QPEX01000037">
    <property type="protein sequence ID" value="RCS43928.1"/>
    <property type="molecule type" value="Genomic_DNA"/>
</dbReference>
<evidence type="ECO:0000313" key="3">
    <source>
        <dbReference type="Proteomes" id="UP000253562"/>
    </source>
</evidence>
<comment type="caution">
    <text evidence="2">The sequence shown here is derived from an EMBL/GenBank/DDBJ whole genome shotgun (WGS) entry which is preliminary data.</text>
</comment>
<dbReference type="InterPro" id="IPR029044">
    <property type="entry name" value="Nucleotide-diphossugar_trans"/>
</dbReference>
<evidence type="ECO:0000313" key="2">
    <source>
        <dbReference type="EMBL" id="RCS43928.1"/>
    </source>
</evidence>
<dbReference type="GO" id="GO:0000030">
    <property type="term" value="F:mannosyltransferase activity"/>
    <property type="evidence" value="ECO:0007669"/>
    <property type="project" value="TreeGrafter"/>
</dbReference>
<dbReference type="InterPro" id="IPR007577">
    <property type="entry name" value="GlycoTrfase_DXD_sugar-bd_CS"/>
</dbReference>
<accession>A0A368KMP6</accession>
<proteinExistence type="predicted"/>
<dbReference type="PANTHER" id="PTHR32385:SF15">
    <property type="entry name" value="INOSITOL PHOSPHOCERAMIDE MANNOSYLTRANSFERASE 1"/>
    <property type="match status" value="1"/>
</dbReference>
<keyword evidence="1" id="KW-0808">Transferase</keyword>
<dbReference type="SUPFAM" id="SSF53448">
    <property type="entry name" value="Nucleotide-diphospho-sugar transferases"/>
    <property type="match status" value="1"/>
</dbReference>
<reference evidence="2 3" key="1">
    <citation type="submission" date="2018-07" db="EMBL/GenBank/DDBJ databases">
        <title>Comparative genomes isolates from brazilian mangrove.</title>
        <authorList>
            <person name="De Araujo J.E."/>
            <person name="Taketani R.G."/>
            <person name="Silva M.C.P."/>
            <person name="Lourenco M.V."/>
            <person name="Oliveira V.M."/>
            <person name="Andreote F.D."/>
        </authorList>
    </citation>
    <scope>NUCLEOTIDE SEQUENCE [LARGE SCALE GENOMIC DNA]</scope>
    <source>
        <strain evidence="2 3">HEX PRIS-MGV</strain>
    </source>
</reference>
<protein>
    <recommendedName>
        <fullName evidence="4">Glycosyl transferase</fullName>
    </recommendedName>
</protein>
<organism evidence="2 3">
    <name type="scientific">Bremerella cremea</name>
    <dbReference type="NCBI Taxonomy" id="1031537"/>
    <lineage>
        <taxon>Bacteria</taxon>
        <taxon>Pseudomonadati</taxon>
        <taxon>Planctomycetota</taxon>
        <taxon>Planctomycetia</taxon>
        <taxon>Pirellulales</taxon>
        <taxon>Pirellulaceae</taxon>
        <taxon>Bremerella</taxon>
    </lineage>
</organism>
<sequence length="234" mass="26233">MTTHHEKNYAAKVFHARPSGCLPQPEGAVPSPQPSDRIAKRMHFVWLGAADLPLRDAMYVETFRQFHPQWEVRVWRDDDVFALPITGQLCRNLRPLAAAADVARVEIVHQLGGWYSDTDVRWLKSIDYLASLPLVLSTESDRRAQSLANGIFAAPAKHPLLEVVLKRLAALSPGTIAANDVLNETGPKLWTRALRNFAPQARLHHSYNQAMGGLVVDVETSEVIAHHNLSFRWL</sequence>
<dbReference type="GO" id="GO:0016020">
    <property type="term" value="C:membrane"/>
    <property type="evidence" value="ECO:0007669"/>
    <property type="project" value="GOC"/>
</dbReference>